<proteinExistence type="predicted"/>
<protein>
    <submittedName>
        <fullName evidence="1">Uncharacterized protein</fullName>
    </submittedName>
</protein>
<comment type="caution">
    <text evidence="1">The sequence shown here is derived from an EMBL/GenBank/DDBJ whole genome shotgun (WGS) entry which is preliminary data.</text>
</comment>
<gene>
    <name evidence="1" type="ORF">J2Z28_000853</name>
</gene>
<reference evidence="1 2" key="1">
    <citation type="submission" date="2021-03" db="EMBL/GenBank/DDBJ databases">
        <title>Genomic Encyclopedia of Type Strains, Phase IV (KMG-IV): sequencing the most valuable type-strain genomes for metagenomic binning, comparative biology and taxonomic classification.</title>
        <authorList>
            <person name="Goeker M."/>
        </authorList>
    </citation>
    <scope>NUCLEOTIDE SEQUENCE [LARGE SCALE GENOMIC DNA]</scope>
    <source>
        <strain evidence="1 2">DSM 21292</strain>
    </source>
</reference>
<dbReference type="Proteomes" id="UP000810207">
    <property type="component" value="Unassembled WGS sequence"/>
</dbReference>
<organism evidence="1 2">
    <name type="scientific">Paenibacillus xylanexedens</name>
    <dbReference type="NCBI Taxonomy" id="528191"/>
    <lineage>
        <taxon>Bacteria</taxon>
        <taxon>Bacillati</taxon>
        <taxon>Bacillota</taxon>
        <taxon>Bacilli</taxon>
        <taxon>Bacillales</taxon>
        <taxon>Paenibacillaceae</taxon>
        <taxon>Paenibacillus</taxon>
    </lineage>
</organism>
<accession>A0ABS4RMX0</accession>
<dbReference type="RefSeq" id="WP_211081283.1">
    <property type="nucleotide sequence ID" value="NZ_CBCSLC010000001.1"/>
</dbReference>
<evidence type="ECO:0000313" key="1">
    <source>
        <dbReference type="EMBL" id="MBP2244243.1"/>
    </source>
</evidence>
<keyword evidence="2" id="KW-1185">Reference proteome</keyword>
<sequence length="77" mass="9196">MKTLEECLTSDWYKEVIDELIKRKPHIKFTAHANYEAGFLMDSIKARKVVLEDLNSTPPTEEECIQWIRIKEQYNEH</sequence>
<dbReference type="EMBL" id="JAGIKV010000002">
    <property type="protein sequence ID" value="MBP2244243.1"/>
    <property type="molecule type" value="Genomic_DNA"/>
</dbReference>
<evidence type="ECO:0000313" key="2">
    <source>
        <dbReference type="Proteomes" id="UP000810207"/>
    </source>
</evidence>
<name>A0ABS4RMX0_PAEXY</name>